<evidence type="ECO:0000256" key="6">
    <source>
        <dbReference type="SAM" id="MobiDB-lite"/>
    </source>
</evidence>
<evidence type="ECO:0000256" key="1">
    <source>
        <dbReference type="ARBA" id="ARBA00022723"/>
    </source>
</evidence>
<evidence type="ECO:0000313" key="9">
    <source>
        <dbReference type="Proteomes" id="UP001438707"/>
    </source>
</evidence>
<reference evidence="8 9" key="1">
    <citation type="journal article" date="2024" name="Nat. Commun.">
        <title>Phylogenomics reveals the evolutionary origins of lichenization in chlorophyte algae.</title>
        <authorList>
            <person name="Puginier C."/>
            <person name="Libourel C."/>
            <person name="Otte J."/>
            <person name="Skaloud P."/>
            <person name="Haon M."/>
            <person name="Grisel S."/>
            <person name="Petersen M."/>
            <person name="Berrin J.G."/>
            <person name="Delaux P.M."/>
            <person name="Dal Grande F."/>
            <person name="Keller J."/>
        </authorList>
    </citation>
    <scope>NUCLEOTIDE SEQUENCE [LARGE SCALE GENOMIC DNA]</scope>
    <source>
        <strain evidence="8 9">SAG 2145</strain>
    </source>
</reference>
<keyword evidence="4 5" id="KW-0862">Zinc</keyword>
<keyword evidence="1 5" id="KW-0479">Metal-binding</keyword>
<dbReference type="GO" id="GO:0008270">
    <property type="term" value="F:zinc ion binding"/>
    <property type="evidence" value="ECO:0007669"/>
    <property type="project" value="UniProtKB-KW"/>
</dbReference>
<feature type="region of interest" description="Disordered" evidence="6">
    <location>
        <begin position="102"/>
        <end position="157"/>
    </location>
</feature>
<dbReference type="FunFam" id="4.10.1000.10:FF:000003">
    <property type="entry name" value="Zinc finger CCCH domain-containing protein"/>
    <property type="match status" value="2"/>
</dbReference>
<feature type="compositionally biased region" description="Pro residues" evidence="6">
    <location>
        <begin position="121"/>
        <end position="133"/>
    </location>
</feature>
<dbReference type="EMBL" id="JALJOS010000004">
    <property type="protein sequence ID" value="KAK9840169.1"/>
    <property type="molecule type" value="Genomic_DNA"/>
</dbReference>
<evidence type="ECO:0000313" key="8">
    <source>
        <dbReference type="EMBL" id="KAK9840169.1"/>
    </source>
</evidence>
<evidence type="ECO:0000256" key="2">
    <source>
        <dbReference type="ARBA" id="ARBA00022737"/>
    </source>
</evidence>
<evidence type="ECO:0000256" key="4">
    <source>
        <dbReference type="ARBA" id="ARBA00022833"/>
    </source>
</evidence>
<feature type="zinc finger region" description="C3H1-type" evidence="5">
    <location>
        <begin position="162"/>
        <end position="190"/>
    </location>
</feature>
<feature type="region of interest" description="Disordered" evidence="6">
    <location>
        <begin position="194"/>
        <end position="290"/>
    </location>
</feature>
<proteinExistence type="predicted"/>
<dbReference type="GO" id="GO:0010468">
    <property type="term" value="P:regulation of gene expression"/>
    <property type="evidence" value="ECO:0007669"/>
    <property type="project" value="UniProtKB-ARBA"/>
</dbReference>
<dbReference type="PROSITE" id="PS50103">
    <property type="entry name" value="ZF_C3H1"/>
    <property type="match status" value="2"/>
</dbReference>
<keyword evidence="3 5" id="KW-0863">Zinc-finger</keyword>
<dbReference type="InterPro" id="IPR000571">
    <property type="entry name" value="Znf_CCCH"/>
</dbReference>
<gene>
    <name evidence="8" type="ORF">WJX74_004691</name>
</gene>
<dbReference type="PANTHER" id="PTHR12547">
    <property type="entry name" value="CCCH ZINC FINGER/TIS11-RELATED"/>
    <property type="match status" value="1"/>
</dbReference>
<dbReference type="PANTHER" id="PTHR12547:SF18">
    <property type="entry name" value="PROTEIN TIS11"/>
    <property type="match status" value="1"/>
</dbReference>
<dbReference type="Pfam" id="PF00642">
    <property type="entry name" value="zf-CCCH"/>
    <property type="match status" value="2"/>
</dbReference>
<keyword evidence="2" id="KW-0677">Repeat</keyword>
<dbReference type="Proteomes" id="UP001438707">
    <property type="component" value="Unassembled WGS sequence"/>
</dbReference>
<comment type="caution">
    <text evidence="8">The sequence shown here is derived from an EMBL/GenBank/DDBJ whole genome shotgun (WGS) entry which is preliminary data.</text>
</comment>
<feature type="domain" description="C3H1-type" evidence="7">
    <location>
        <begin position="57"/>
        <end position="84"/>
    </location>
</feature>
<name>A0AAW1S263_9CHLO</name>
<evidence type="ECO:0000256" key="3">
    <source>
        <dbReference type="ARBA" id="ARBA00022771"/>
    </source>
</evidence>
<dbReference type="AlphaFoldDB" id="A0AAW1S263"/>
<dbReference type="Gene3D" id="4.10.1000.10">
    <property type="entry name" value="Zinc finger, CCCH-type"/>
    <property type="match status" value="2"/>
</dbReference>
<dbReference type="InterPro" id="IPR045877">
    <property type="entry name" value="ZFP36-like"/>
</dbReference>
<accession>A0AAW1S263</accession>
<feature type="domain" description="C3H1-type" evidence="7">
    <location>
        <begin position="162"/>
        <end position="190"/>
    </location>
</feature>
<evidence type="ECO:0000256" key="5">
    <source>
        <dbReference type="PROSITE-ProRule" id="PRU00723"/>
    </source>
</evidence>
<dbReference type="SMART" id="SM00356">
    <property type="entry name" value="ZnF_C3H1"/>
    <property type="match status" value="2"/>
</dbReference>
<dbReference type="GO" id="GO:0003729">
    <property type="term" value="F:mRNA binding"/>
    <property type="evidence" value="ECO:0007669"/>
    <property type="project" value="InterPro"/>
</dbReference>
<organism evidence="8 9">
    <name type="scientific">Apatococcus lobatus</name>
    <dbReference type="NCBI Taxonomy" id="904363"/>
    <lineage>
        <taxon>Eukaryota</taxon>
        <taxon>Viridiplantae</taxon>
        <taxon>Chlorophyta</taxon>
        <taxon>core chlorophytes</taxon>
        <taxon>Trebouxiophyceae</taxon>
        <taxon>Chlorellales</taxon>
        <taxon>Chlorellaceae</taxon>
        <taxon>Apatococcus</taxon>
    </lineage>
</organism>
<sequence length="364" mass="38417">MEYPGFPMGPGGMMPFQGAHPMMMANMQNAAFQQGRPPFQQAGHGGGNMPDRQDSIFFKTRICNKWRDSECPFGDTCNFAHGEQDLRTLPPEGEEILARKFQGNPRPPIQNEPSSQRPGLPGGPPSAPPPAGGPPHSAAAGGGNEAGKLQGQQGDPAAAQRFFKTRLCNKFMNTGSCQYGDTCKYAHGPNDLRQPGSLGSAEGQGQFPGQFPGHMQEMSHDFKPFYGAGMGMPGGPPMPPGAPGMPMPGMPFGPRPPPGPPPPAPGKAPPPRQTAMPPPTSPPPAAGMDVRQAGGLLSQHTGKPVPSVPAMERIRAMCSILGLGPEMKDQDYSSPAAHAAISSIRDGSAFRDSMYADGIDRYFR</sequence>
<feature type="compositionally biased region" description="Low complexity" evidence="6">
    <location>
        <begin position="203"/>
        <end position="213"/>
    </location>
</feature>
<dbReference type="GO" id="GO:0051252">
    <property type="term" value="P:regulation of RNA metabolic process"/>
    <property type="evidence" value="ECO:0007669"/>
    <property type="project" value="UniProtKB-ARBA"/>
</dbReference>
<feature type="compositionally biased region" description="Pro residues" evidence="6">
    <location>
        <begin position="234"/>
        <end position="285"/>
    </location>
</feature>
<dbReference type="InterPro" id="IPR036855">
    <property type="entry name" value="Znf_CCCH_sf"/>
</dbReference>
<evidence type="ECO:0000259" key="7">
    <source>
        <dbReference type="PROSITE" id="PS50103"/>
    </source>
</evidence>
<keyword evidence="9" id="KW-1185">Reference proteome</keyword>
<feature type="zinc finger region" description="C3H1-type" evidence="5">
    <location>
        <begin position="57"/>
        <end position="84"/>
    </location>
</feature>
<dbReference type="SUPFAM" id="SSF90229">
    <property type="entry name" value="CCCH zinc finger"/>
    <property type="match status" value="2"/>
</dbReference>
<protein>
    <recommendedName>
        <fullName evidence="7">C3H1-type domain-containing protein</fullName>
    </recommendedName>
</protein>